<accession>C1N500</accession>
<dbReference type="InterPro" id="IPR011990">
    <property type="entry name" value="TPR-like_helical_dom_sf"/>
</dbReference>
<dbReference type="InterPro" id="IPR006597">
    <property type="entry name" value="Sel1-like"/>
</dbReference>
<dbReference type="Proteomes" id="UP000001876">
    <property type="component" value="Unassembled WGS sequence"/>
</dbReference>
<name>C1N500_MICPC</name>
<dbReference type="SUPFAM" id="SSF81901">
    <property type="entry name" value="HCP-like"/>
    <property type="match status" value="1"/>
</dbReference>
<dbReference type="eggNOG" id="KOG1550">
    <property type="taxonomic scope" value="Eukaryota"/>
</dbReference>
<gene>
    <name evidence="1" type="ORF">MICPUCDRAFT_52740</name>
</gene>
<dbReference type="GeneID" id="9688322"/>
<reference evidence="1 2" key="1">
    <citation type="journal article" date="2009" name="Science">
        <title>Green evolution and dynamic adaptations revealed by genomes of the marine picoeukaryotes Micromonas.</title>
        <authorList>
            <person name="Worden A.Z."/>
            <person name="Lee J.H."/>
            <person name="Mock T."/>
            <person name="Rouze P."/>
            <person name="Simmons M.P."/>
            <person name="Aerts A.L."/>
            <person name="Allen A.E."/>
            <person name="Cuvelier M.L."/>
            <person name="Derelle E."/>
            <person name="Everett M.V."/>
            <person name="Foulon E."/>
            <person name="Grimwood J."/>
            <person name="Gundlach H."/>
            <person name="Henrissat B."/>
            <person name="Napoli C."/>
            <person name="McDonald S.M."/>
            <person name="Parker M.S."/>
            <person name="Rombauts S."/>
            <person name="Salamov A."/>
            <person name="Von Dassow P."/>
            <person name="Badger J.H."/>
            <person name="Coutinho P.M."/>
            <person name="Demir E."/>
            <person name="Dubchak I."/>
            <person name="Gentemann C."/>
            <person name="Eikrem W."/>
            <person name="Gready J.E."/>
            <person name="John U."/>
            <person name="Lanier W."/>
            <person name="Lindquist E.A."/>
            <person name="Lucas S."/>
            <person name="Mayer K.F."/>
            <person name="Moreau H."/>
            <person name="Not F."/>
            <person name="Otillar R."/>
            <person name="Panaud O."/>
            <person name="Pangilinan J."/>
            <person name="Paulsen I."/>
            <person name="Piegu B."/>
            <person name="Poliakov A."/>
            <person name="Robbens S."/>
            <person name="Schmutz J."/>
            <person name="Toulza E."/>
            <person name="Wyss T."/>
            <person name="Zelensky A."/>
            <person name="Zhou K."/>
            <person name="Armbrust E.V."/>
            <person name="Bhattacharya D."/>
            <person name="Goodenough U.W."/>
            <person name="Van de Peer Y."/>
            <person name="Grigoriev I.V."/>
        </authorList>
    </citation>
    <scope>NUCLEOTIDE SEQUENCE [LARGE SCALE GENOMIC DNA]</scope>
    <source>
        <strain evidence="1 2">CCMP1545</strain>
    </source>
</reference>
<dbReference type="STRING" id="564608.C1N500"/>
<sequence>MQKRSTSDGFNDIPENVAAVVFSHLGKNPRHRIRLAAVSKVWRDAKKSDLSLPGAPRALFELGEDLIGKETKVSFRKAFYWYRKAADLGDADAMWMIGVCYRSGLGVKKDKTKAFEWWEKASLWCFHRKAICSLAMCYQRGDGVEKNKAMAFELYLRAAEQGSAEAA</sequence>
<dbReference type="EMBL" id="GG663747">
    <property type="protein sequence ID" value="EEH52821.1"/>
    <property type="molecule type" value="Genomic_DNA"/>
</dbReference>
<dbReference type="PANTHER" id="PTHR43628:SF1">
    <property type="entry name" value="CHITIN SYNTHASE REGULATORY FACTOR 2-RELATED"/>
    <property type="match status" value="1"/>
</dbReference>
<dbReference type="SMART" id="SM00671">
    <property type="entry name" value="SEL1"/>
    <property type="match status" value="3"/>
</dbReference>
<dbReference type="Pfam" id="PF08238">
    <property type="entry name" value="Sel1"/>
    <property type="match status" value="3"/>
</dbReference>
<dbReference type="OrthoDB" id="272077at2759"/>
<dbReference type="Gene3D" id="1.25.40.10">
    <property type="entry name" value="Tetratricopeptide repeat domain"/>
    <property type="match status" value="1"/>
</dbReference>
<dbReference type="InterPro" id="IPR036047">
    <property type="entry name" value="F-box-like_dom_sf"/>
</dbReference>
<dbReference type="KEGG" id="mpp:MICPUCDRAFT_52740"/>
<protein>
    <submittedName>
        <fullName evidence="1">Predicted protein</fullName>
    </submittedName>
</protein>
<proteinExistence type="predicted"/>
<evidence type="ECO:0000313" key="2">
    <source>
        <dbReference type="Proteomes" id="UP000001876"/>
    </source>
</evidence>
<keyword evidence="2" id="KW-1185">Reference proteome</keyword>
<dbReference type="InterPro" id="IPR052945">
    <property type="entry name" value="Mitotic_Regulator"/>
</dbReference>
<dbReference type="SUPFAM" id="SSF81383">
    <property type="entry name" value="F-box domain"/>
    <property type="match status" value="1"/>
</dbReference>
<dbReference type="PANTHER" id="PTHR43628">
    <property type="entry name" value="ACTIVATOR OF C KINASE PROTEIN 1-RELATED"/>
    <property type="match status" value="1"/>
</dbReference>
<dbReference type="RefSeq" id="XP_003062882.1">
    <property type="nucleotide sequence ID" value="XM_003062836.1"/>
</dbReference>
<organism evidence="2">
    <name type="scientific">Micromonas pusilla (strain CCMP1545)</name>
    <name type="common">Picoplanktonic green alga</name>
    <dbReference type="NCBI Taxonomy" id="564608"/>
    <lineage>
        <taxon>Eukaryota</taxon>
        <taxon>Viridiplantae</taxon>
        <taxon>Chlorophyta</taxon>
        <taxon>Mamiellophyceae</taxon>
        <taxon>Mamiellales</taxon>
        <taxon>Mamiellaceae</taxon>
        <taxon>Micromonas</taxon>
    </lineage>
</organism>
<dbReference type="AlphaFoldDB" id="C1N500"/>
<evidence type="ECO:0000313" key="1">
    <source>
        <dbReference type="EMBL" id="EEH52821.1"/>
    </source>
</evidence>